<protein>
    <submittedName>
        <fullName evidence="3">KRAB-A domain-containing protein 2-like</fullName>
    </submittedName>
</protein>
<name>A0AAJ7C2D0_CEPCN</name>
<accession>A0AAJ7C2D0</accession>
<dbReference type="KEGG" id="ccin:107270120"/>
<dbReference type="GeneID" id="107270120"/>
<dbReference type="InterPro" id="IPR001584">
    <property type="entry name" value="Integrase_cat-core"/>
</dbReference>
<dbReference type="RefSeq" id="XP_015600310.1">
    <property type="nucleotide sequence ID" value="XM_015744824.1"/>
</dbReference>
<dbReference type="SUPFAM" id="SSF53098">
    <property type="entry name" value="Ribonuclease H-like"/>
    <property type="match status" value="1"/>
</dbReference>
<gene>
    <name evidence="3" type="primary">LOC107270120</name>
</gene>
<feature type="domain" description="Integrase catalytic" evidence="1">
    <location>
        <begin position="147"/>
        <end position="313"/>
    </location>
</feature>
<sequence>MDTAVNRDLFLEKLNALIAGKREDNCFYFSQEKYSKILSEVVSAKTKCKTPLDYRRLKRFDVLRINGEEKLIAPLKPGKTNIQCYVTNEELFSILYGTHIRIGHGGRTRMLKELQVKYKNITYEVVMLYLNLCKQCQMKHSAPKKGIVVKPIVSSVLNSRCQVDLIDLQSHRDGEYKFIMVYQDDLTKFVQLRPLKTKRAKEVAYHVLSIFLTFGAPAILQSNNGREFSNQVISEICAMWKDVKIVHGKPRPSRTQGSVERANKDIQNMLTAWMNNNDKNKWSDGLPFVQFAKNTTYHETIRQSPYEAMFGAKAKRGMASSFLPSEQIANIKTEEQLEEIANTFETEEELEETVNTSEI</sequence>
<dbReference type="InterPro" id="IPR012337">
    <property type="entry name" value="RNaseH-like_sf"/>
</dbReference>
<dbReference type="GO" id="GO:0003676">
    <property type="term" value="F:nucleic acid binding"/>
    <property type="evidence" value="ECO:0007669"/>
    <property type="project" value="InterPro"/>
</dbReference>
<evidence type="ECO:0000313" key="2">
    <source>
        <dbReference type="Proteomes" id="UP000694920"/>
    </source>
</evidence>
<dbReference type="Proteomes" id="UP000694920">
    <property type="component" value="Unplaced"/>
</dbReference>
<dbReference type="PROSITE" id="PS50994">
    <property type="entry name" value="INTEGRASE"/>
    <property type="match status" value="1"/>
</dbReference>
<dbReference type="InterPro" id="IPR050951">
    <property type="entry name" value="Retrovirus_Pol_polyprotein"/>
</dbReference>
<dbReference type="GO" id="GO:0015074">
    <property type="term" value="P:DNA integration"/>
    <property type="evidence" value="ECO:0007669"/>
    <property type="project" value="InterPro"/>
</dbReference>
<dbReference type="PANTHER" id="PTHR37984:SF5">
    <property type="entry name" value="PROTEIN NYNRIN-LIKE"/>
    <property type="match status" value="1"/>
</dbReference>
<reference evidence="3" key="1">
    <citation type="submission" date="2025-08" db="UniProtKB">
        <authorList>
            <consortium name="RefSeq"/>
        </authorList>
    </citation>
    <scope>IDENTIFICATION</scope>
</reference>
<evidence type="ECO:0000259" key="1">
    <source>
        <dbReference type="PROSITE" id="PS50994"/>
    </source>
</evidence>
<keyword evidence="2" id="KW-1185">Reference proteome</keyword>
<dbReference type="InterPro" id="IPR036397">
    <property type="entry name" value="RNaseH_sf"/>
</dbReference>
<dbReference type="AlphaFoldDB" id="A0AAJ7C2D0"/>
<dbReference type="Gene3D" id="3.30.420.10">
    <property type="entry name" value="Ribonuclease H-like superfamily/Ribonuclease H"/>
    <property type="match status" value="1"/>
</dbReference>
<organism evidence="2 3">
    <name type="scientific">Cephus cinctus</name>
    <name type="common">Wheat stem sawfly</name>
    <dbReference type="NCBI Taxonomy" id="211228"/>
    <lineage>
        <taxon>Eukaryota</taxon>
        <taxon>Metazoa</taxon>
        <taxon>Ecdysozoa</taxon>
        <taxon>Arthropoda</taxon>
        <taxon>Hexapoda</taxon>
        <taxon>Insecta</taxon>
        <taxon>Pterygota</taxon>
        <taxon>Neoptera</taxon>
        <taxon>Endopterygota</taxon>
        <taxon>Hymenoptera</taxon>
        <taxon>Cephoidea</taxon>
        <taxon>Cephidae</taxon>
        <taxon>Cephus</taxon>
    </lineage>
</organism>
<proteinExistence type="predicted"/>
<dbReference type="PANTHER" id="PTHR37984">
    <property type="entry name" value="PROTEIN CBG26694"/>
    <property type="match status" value="1"/>
</dbReference>
<evidence type="ECO:0000313" key="3">
    <source>
        <dbReference type="RefSeq" id="XP_015600310.1"/>
    </source>
</evidence>